<evidence type="ECO:0000313" key="2">
    <source>
        <dbReference type="Proteomes" id="UP001304970"/>
    </source>
</evidence>
<dbReference type="GeneID" id="89227782"/>
<dbReference type="Proteomes" id="UP001304970">
    <property type="component" value="Chromosome"/>
</dbReference>
<evidence type="ECO:0000313" key="1">
    <source>
        <dbReference type="EMBL" id="WNY26607.1"/>
    </source>
</evidence>
<dbReference type="AlphaFoldDB" id="A0AA96V4U5"/>
<dbReference type="RefSeq" id="WP_338098130.1">
    <property type="nucleotide sequence ID" value="NZ_CP131061.1"/>
</dbReference>
<organism evidence="1 2">
    <name type="scientific">Methanolapillus ohkumae</name>
    <dbReference type="NCBI Taxonomy" id="3028298"/>
    <lineage>
        <taxon>Archaea</taxon>
        <taxon>Methanobacteriati</taxon>
        <taxon>Methanobacteriota</taxon>
        <taxon>Stenosarchaea group</taxon>
        <taxon>Methanomicrobia</taxon>
        <taxon>Methanosarcinales</taxon>
        <taxon>Methanosarcinaceae</taxon>
        <taxon>Methanolapillus</taxon>
    </lineage>
</organism>
<name>A0AA96V4U5_9EURY</name>
<dbReference type="EMBL" id="CP131061">
    <property type="protein sequence ID" value="WNY26607.1"/>
    <property type="molecule type" value="Genomic_DNA"/>
</dbReference>
<sequence>MGLFNFETTPAKAVEMLGSDNAAKVDKGIDFLVAGGSDMIPFIVDTFSKEVPMADKSKKHAQIAQNLYKLLCKSDVPYQYCSSVVLTLIQKPATVSLDLSALPETMAESSYTLLEETFRTGSVDIKKRTLPFLNKVVLQPTFLDILAPLLTRESGMMDESLALIPRVDGDLEPISDALYSAMNIYPHGDSAAASILSLKGRLLPNIPMLNKYLDESNSPIQKRAVSLILALAEDGNGVLGDESLYTLLERPLEEDESARANALEILERKQRLTPKQLDLVWMILVHTDSNLTLERGMKFFGRIESDVRSLIYWYAENGSREEIIRAFQCIHYMKESGPVLCSNLLPIYLNNSPLLLEQAGYPAFKYIALMMKKNCDGDPGISALAKQMRDYCVSENLDTPSEVMSILGNSDLADVIEWSVKRIFESYGIGYTTAYADEMLKGISELVGFDKHILNAFIRASGYAYSYDSFENILLPNNKEVVSAINRLRTINTPATCNFLHFISKKKDITITCSDSEGNRASTLQFSFEEHRKLAQDELLRRDSPSYNPQNYLKPKKF</sequence>
<protein>
    <submittedName>
        <fullName evidence="1">Uncharacterized protein</fullName>
    </submittedName>
</protein>
<keyword evidence="2" id="KW-1185">Reference proteome</keyword>
<gene>
    <name evidence="1" type="ORF">MsAm2_03790</name>
</gene>
<reference evidence="1 2" key="1">
    <citation type="submission" date="2023-07" db="EMBL/GenBank/DDBJ databases">
        <title>Closed genome sequence of Methanosarcinaceae archaeon Am2.</title>
        <authorList>
            <person name="Poehlein A."/>
            <person name="Protasov E."/>
            <person name="Platt K."/>
            <person name="Reeh H."/>
            <person name="Daniel R."/>
            <person name="Brune A."/>
        </authorList>
    </citation>
    <scope>NUCLEOTIDE SEQUENCE [LARGE SCALE GENOMIC DNA]</scope>
    <source>
        <strain evidence="1 2">Am2</strain>
    </source>
</reference>
<proteinExistence type="predicted"/>
<accession>A0AA96V4U5</accession>